<evidence type="ECO:0000313" key="1">
    <source>
        <dbReference type="EMBL" id="KAJ8622632.1"/>
    </source>
</evidence>
<protein>
    <submittedName>
        <fullName evidence="1">Uncharacterized protein</fullName>
    </submittedName>
</protein>
<keyword evidence="2" id="KW-1185">Reference proteome</keyword>
<comment type="caution">
    <text evidence="1">The sequence shown here is derived from an EMBL/GenBank/DDBJ whole genome shotgun (WGS) entry which is preliminary data.</text>
</comment>
<sequence length="464" mass="50555">MRLVRFINLVAGMNQRQRSTPAAGESGLLEEQVLLLVFASINWDPYVLGRAACVSQKLRAVAKRVLWRELCLFRAPRMVNALISGVSRRGLSNGWDALAKIFFYCCGCVPSSHFAVGRTLPGHFVGASRFSKTSGKSFLGRRCREDLLYVSDPCEHNVGSNEDDVGVYRGVFREFLRSRTRASLIKRGVQLEATVRCPYCGVRVWSMTEAQLVPRSASRRLGSREGSLDYFVCINGHMHGACLLAHLSSDVDSDDNEDDNNDDDDNHDHDDDKDLAIGERGPDFCCSRRRAVTGEERSRGDLVSPEKKIDRTGEEKDSRKGPVDVNAVLLNAAITPPPVAGLLAAVAGEGGSPLLSPTQSGTSHSGPSHTNLDTHAGPSQTRPPQDVRDAQAGPSQTVPPQTEHDTDAGPSHTVPPQTVPETLFKTSHTGPPHTRVKKVALKSPKAKTYRRKGTKRHGDVPSSP</sequence>
<accession>A0ACC2KND8</accession>
<name>A0ACC2KND8_PERAE</name>
<dbReference type="EMBL" id="CM056818">
    <property type="protein sequence ID" value="KAJ8622632.1"/>
    <property type="molecule type" value="Genomic_DNA"/>
</dbReference>
<reference evidence="1 2" key="1">
    <citation type="journal article" date="2022" name="Hortic Res">
        <title>A haplotype resolved chromosomal level avocado genome allows analysis of novel avocado genes.</title>
        <authorList>
            <person name="Nath O."/>
            <person name="Fletcher S.J."/>
            <person name="Hayward A."/>
            <person name="Shaw L.M."/>
            <person name="Masouleh A.K."/>
            <person name="Furtado A."/>
            <person name="Henry R.J."/>
            <person name="Mitter N."/>
        </authorList>
    </citation>
    <scope>NUCLEOTIDE SEQUENCE [LARGE SCALE GENOMIC DNA]</scope>
    <source>
        <strain evidence="2">cv. Hass</strain>
    </source>
</reference>
<proteinExistence type="predicted"/>
<evidence type="ECO:0000313" key="2">
    <source>
        <dbReference type="Proteomes" id="UP001234297"/>
    </source>
</evidence>
<gene>
    <name evidence="1" type="ORF">MRB53_031161</name>
</gene>
<organism evidence="1 2">
    <name type="scientific">Persea americana</name>
    <name type="common">Avocado</name>
    <dbReference type="NCBI Taxonomy" id="3435"/>
    <lineage>
        <taxon>Eukaryota</taxon>
        <taxon>Viridiplantae</taxon>
        <taxon>Streptophyta</taxon>
        <taxon>Embryophyta</taxon>
        <taxon>Tracheophyta</taxon>
        <taxon>Spermatophyta</taxon>
        <taxon>Magnoliopsida</taxon>
        <taxon>Magnoliidae</taxon>
        <taxon>Laurales</taxon>
        <taxon>Lauraceae</taxon>
        <taxon>Persea</taxon>
    </lineage>
</organism>
<dbReference type="Proteomes" id="UP001234297">
    <property type="component" value="Chromosome 10"/>
</dbReference>